<dbReference type="GO" id="GO:0005634">
    <property type="term" value="C:nucleus"/>
    <property type="evidence" value="ECO:0007669"/>
    <property type="project" value="UniProtKB-SubCell"/>
</dbReference>
<evidence type="ECO:0000256" key="10">
    <source>
        <dbReference type="PROSITE-ProRule" id="PRU00042"/>
    </source>
</evidence>
<evidence type="ECO:0000313" key="12">
    <source>
        <dbReference type="Proteomes" id="UP000079169"/>
    </source>
</evidence>
<evidence type="ECO:0000256" key="4">
    <source>
        <dbReference type="ARBA" id="ARBA00022737"/>
    </source>
</evidence>
<keyword evidence="7" id="KW-0238">DNA-binding</keyword>
<dbReference type="GO" id="GO:0000981">
    <property type="term" value="F:DNA-binding transcription factor activity, RNA polymerase II-specific"/>
    <property type="evidence" value="ECO:0007669"/>
    <property type="project" value="TreeGrafter"/>
</dbReference>
<dbReference type="RefSeq" id="XP_026685782.1">
    <property type="nucleotide sequence ID" value="XM_026829981.1"/>
</dbReference>
<dbReference type="FunFam" id="3.30.160.60:FF:000446">
    <property type="entry name" value="Zinc finger protein"/>
    <property type="match status" value="1"/>
</dbReference>
<keyword evidence="12" id="KW-1185">Reference proteome</keyword>
<comment type="similarity">
    <text evidence="9">Belongs to the snail C2H2-type zinc-finger protein family.</text>
</comment>
<sequence>MTHCKSCKKPKRPDKSYNYACFICTYHTRKHGDMIGHMRKHTGVKPLKCSSCNYSCSTKSALSVHQKRHTGLKAHKCAKCDYRSLTSSHLKRHIKIKH</sequence>
<keyword evidence="6" id="KW-0862">Zinc</keyword>
<keyword evidence="4" id="KW-0677">Repeat</keyword>
<dbReference type="STRING" id="121845.A0A3Q0JB96"/>
<feature type="domain" description="C2H2-type" evidence="11">
    <location>
        <begin position="75"/>
        <end position="98"/>
    </location>
</feature>
<dbReference type="Gene3D" id="3.30.160.60">
    <property type="entry name" value="Classic Zinc Finger"/>
    <property type="match status" value="2"/>
</dbReference>
<keyword evidence="3" id="KW-0479">Metal-binding</keyword>
<evidence type="ECO:0000256" key="1">
    <source>
        <dbReference type="ARBA" id="ARBA00004123"/>
    </source>
</evidence>
<evidence type="ECO:0000256" key="2">
    <source>
        <dbReference type="ARBA" id="ARBA00007746"/>
    </source>
</evidence>
<dbReference type="PANTHER" id="PTHR24388">
    <property type="entry name" value="ZINC FINGER PROTEIN"/>
    <property type="match status" value="1"/>
</dbReference>
<comment type="similarity">
    <text evidence="2">Belongs to the hunchback C2H2-type zinc-finger protein family.</text>
</comment>
<dbReference type="Proteomes" id="UP000079169">
    <property type="component" value="Unplaced"/>
</dbReference>
<dbReference type="SUPFAM" id="SSF57667">
    <property type="entry name" value="beta-beta-alpha zinc fingers"/>
    <property type="match status" value="2"/>
</dbReference>
<name>A0A3Q0JB96_DIACI</name>
<evidence type="ECO:0000256" key="9">
    <source>
        <dbReference type="ARBA" id="ARBA00037948"/>
    </source>
</evidence>
<dbReference type="PROSITE" id="PS00028">
    <property type="entry name" value="ZINC_FINGER_C2H2_1"/>
    <property type="match status" value="1"/>
</dbReference>
<evidence type="ECO:0000256" key="3">
    <source>
        <dbReference type="ARBA" id="ARBA00022723"/>
    </source>
</evidence>
<reference evidence="13" key="1">
    <citation type="submission" date="2025-08" db="UniProtKB">
        <authorList>
            <consortium name="RefSeq"/>
        </authorList>
    </citation>
    <scope>IDENTIFICATION</scope>
</reference>
<protein>
    <submittedName>
        <fullName evidence="13">Protein hunchback-like</fullName>
    </submittedName>
</protein>
<dbReference type="AlphaFoldDB" id="A0A3Q0JB96"/>
<feature type="domain" description="C2H2-type" evidence="11">
    <location>
        <begin position="19"/>
        <end position="46"/>
    </location>
</feature>
<dbReference type="GO" id="GO:0008270">
    <property type="term" value="F:zinc ion binding"/>
    <property type="evidence" value="ECO:0007669"/>
    <property type="project" value="UniProtKB-KW"/>
</dbReference>
<evidence type="ECO:0000256" key="5">
    <source>
        <dbReference type="ARBA" id="ARBA00022771"/>
    </source>
</evidence>
<evidence type="ECO:0000256" key="6">
    <source>
        <dbReference type="ARBA" id="ARBA00022833"/>
    </source>
</evidence>
<proteinExistence type="inferred from homology"/>
<accession>A0A3Q0JB96</accession>
<dbReference type="GO" id="GO:0000978">
    <property type="term" value="F:RNA polymerase II cis-regulatory region sequence-specific DNA binding"/>
    <property type="evidence" value="ECO:0007669"/>
    <property type="project" value="TreeGrafter"/>
</dbReference>
<dbReference type="InterPro" id="IPR036236">
    <property type="entry name" value="Znf_C2H2_sf"/>
</dbReference>
<organism evidence="12 13">
    <name type="scientific">Diaphorina citri</name>
    <name type="common">Asian citrus psyllid</name>
    <dbReference type="NCBI Taxonomy" id="121845"/>
    <lineage>
        <taxon>Eukaryota</taxon>
        <taxon>Metazoa</taxon>
        <taxon>Ecdysozoa</taxon>
        <taxon>Arthropoda</taxon>
        <taxon>Hexapoda</taxon>
        <taxon>Insecta</taxon>
        <taxon>Pterygota</taxon>
        <taxon>Neoptera</taxon>
        <taxon>Paraneoptera</taxon>
        <taxon>Hemiptera</taxon>
        <taxon>Sternorrhyncha</taxon>
        <taxon>Psylloidea</taxon>
        <taxon>Psyllidae</taxon>
        <taxon>Diaphorininae</taxon>
        <taxon>Diaphorina</taxon>
    </lineage>
</organism>
<evidence type="ECO:0000259" key="11">
    <source>
        <dbReference type="PROSITE" id="PS50157"/>
    </source>
</evidence>
<dbReference type="PROSITE" id="PS50157">
    <property type="entry name" value="ZINC_FINGER_C2H2_2"/>
    <property type="match status" value="3"/>
</dbReference>
<comment type="subcellular location">
    <subcellularLocation>
        <location evidence="1">Nucleus</location>
    </subcellularLocation>
</comment>
<dbReference type="PaxDb" id="121845-A0A3Q0JB96"/>
<dbReference type="Pfam" id="PF23611">
    <property type="entry name" value="zf-C2H2_16"/>
    <property type="match status" value="1"/>
</dbReference>
<dbReference type="KEGG" id="dci:113471095"/>
<evidence type="ECO:0000313" key="13">
    <source>
        <dbReference type="RefSeq" id="XP_026685782.1"/>
    </source>
</evidence>
<dbReference type="GeneID" id="113471095"/>
<dbReference type="FunFam" id="3.30.160.60:FF:000614">
    <property type="entry name" value="Zinc finger protein 142"/>
    <property type="match status" value="1"/>
</dbReference>
<dbReference type="InterPro" id="IPR050527">
    <property type="entry name" value="Snail/Krueppel_Znf"/>
</dbReference>
<feature type="domain" description="C2H2-type" evidence="11">
    <location>
        <begin position="47"/>
        <end position="74"/>
    </location>
</feature>
<dbReference type="SMART" id="SM00355">
    <property type="entry name" value="ZnF_C2H2"/>
    <property type="match status" value="3"/>
</dbReference>
<evidence type="ECO:0000256" key="8">
    <source>
        <dbReference type="ARBA" id="ARBA00023242"/>
    </source>
</evidence>
<keyword evidence="8" id="KW-0539">Nucleus</keyword>
<keyword evidence="5 10" id="KW-0863">Zinc-finger</keyword>
<dbReference type="InterPro" id="IPR013087">
    <property type="entry name" value="Znf_C2H2_type"/>
</dbReference>
<dbReference type="InterPro" id="IPR056438">
    <property type="entry name" value="Znf-C2H2_CTCF"/>
</dbReference>
<gene>
    <name evidence="13" type="primary">LOC113471095</name>
</gene>
<evidence type="ECO:0000256" key="7">
    <source>
        <dbReference type="ARBA" id="ARBA00023125"/>
    </source>
</evidence>
<dbReference type="PANTHER" id="PTHR24388:SF54">
    <property type="entry name" value="PROTEIN ESCARGOT"/>
    <property type="match status" value="1"/>
</dbReference>